<evidence type="ECO:0000313" key="2">
    <source>
        <dbReference type="Proteomes" id="UP000694523"/>
    </source>
</evidence>
<accession>A0A8C6TE59</accession>
<sequence>MRPRSIALIRHSRAAFMDPCRFGLSAAFPTTVRISSSSLSISFLASSALSEFSMLLIITMPRCWMSVFGWRQRRCRISSHWVVCERKRDSQQVLHFALRSL</sequence>
<dbReference type="AlphaFoldDB" id="A0A8C6TE59"/>
<reference evidence="1" key="2">
    <citation type="submission" date="2025-09" db="UniProtKB">
        <authorList>
            <consortium name="Ensembl"/>
        </authorList>
    </citation>
    <scope>IDENTIFICATION</scope>
</reference>
<dbReference type="Ensembl" id="ENSNMLT00000022125.1">
    <property type="protein sequence ID" value="ENSNMLP00000019697.1"/>
    <property type="gene ID" value="ENSNMLG00000012913.1"/>
</dbReference>
<dbReference type="Proteomes" id="UP000694523">
    <property type="component" value="Unplaced"/>
</dbReference>
<reference evidence="1" key="1">
    <citation type="submission" date="2025-08" db="UniProtKB">
        <authorList>
            <consortium name="Ensembl"/>
        </authorList>
    </citation>
    <scope>IDENTIFICATION</scope>
</reference>
<keyword evidence="2" id="KW-1185">Reference proteome</keyword>
<proteinExistence type="predicted"/>
<organism evidence="1 2">
    <name type="scientific">Neogobius melanostomus</name>
    <name type="common">round goby</name>
    <dbReference type="NCBI Taxonomy" id="47308"/>
    <lineage>
        <taxon>Eukaryota</taxon>
        <taxon>Metazoa</taxon>
        <taxon>Chordata</taxon>
        <taxon>Craniata</taxon>
        <taxon>Vertebrata</taxon>
        <taxon>Euteleostomi</taxon>
        <taxon>Actinopterygii</taxon>
        <taxon>Neopterygii</taxon>
        <taxon>Teleostei</taxon>
        <taxon>Neoteleostei</taxon>
        <taxon>Acanthomorphata</taxon>
        <taxon>Gobiaria</taxon>
        <taxon>Gobiiformes</taxon>
        <taxon>Gobioidei</taxon>
        <taxon>Gobiidae</taxon>
        <taxon>Benthophilinae</taxon>
        <taxon>Neogobiini</taxon>
        <taxon>Neogobius</taxon>
    </lineage>
</organism>
<protein>
    <submittedName>
        <fullName evidence="1">Uncharacterized protein</fullName>
    </submittedName>
</protein>
<evidence type="ECO:0000313" key="1">
    <source>
        <dbReference type="Ensembl" id="ENSNMLP00000019697.1"/>
    </source>
</evidence>
<name>A0A8C6TE59_9GOBI</name>